<keyword evidence="3" id="KW-1185">Reference proteome</keyword>
<dbReference type="Pfam" id="PF07985">
    <property type="entry name" value="SRR1"/>
    <property type="match status" value="1"/>
</dbReference>
<dbReference type="OrthoDB" id="5318346at2759"/>
<dbReference type="PANTHER" id="PTHR42080">
    <property type="entry name" value="SRR1 DOMAIN-CONTAINING PROTEIN"/>
    <property type="match status" value="1"/>
</dbReference>
<evidence type="ECO:0000259" key="1">
    <source>
        <dbReference type="Pfam" id="PF07985"/>
    </source>
</evidence>
<protein>
    <recommendedName>
        <fullName evidence="1">SRR1-like domain-containing protein</fullName>
    </recommendedName>
</protein>
<comment type="caution">
    <text evidence="2">The sequence shown here is derived from an EMBL/GenBank/DDBJ whole genome shotgun (WGS) entry which is preliminary data.</text>
</comment>
<dbReference type="EMBL" id="JAGPNK010000034">
    <property type="protein sequence ID" value="KAH7303386.1"/>
    <property type="molecule type" value="Genomic_DNA"/>
</dbReference>
<gene>
    <name evidence="2" type="ORF">B0I35DRAFT_446714</name>
</gene>
<feature type="domain" description="SRR1-like" evidence="1">
    <location>
        <begin position="49"/>
        <end position="198"/>
    </location>
</feature>
<dbReference type="PANTHER" id="PTHR42080:SF1">
    <property type="entry name" value="SRR1-LIKE DOMAIN-CONTAINING PROTEIN"/>
    <property type="match status" value="1"/>
</dbReference>
<proteinExistence type="predicted"/>
<sequence length="242" mass="27807">MPYISDLEAVAIQSTPSRGSTKQLQQFYRRFNEILSLYQQSSLSNPLNKILRPELTGRPSVNKIVSLGLGSFSARSKDQSRRLKQLVIFLSIASQVKRAYGEATLQLYAQDPAFTKTDESILQRFGVQVLKTPAAEDLGEARQVIDESTLVYTPFLTLEAYKLLLEMRSVHMLIMDDFNALKSKWEKSTAEYRDVEAMMKKHVSQFRRRAVSGEGFWEEEDRPFPTALYWKQPQELKISSRL</sequence>
<dbReference type="Proteomes" id="UP000813444">
    <property type="component" value="Unassembled WGS sequence"/>
</dbReference>
<organism evidence="2 3">
    <name type="scientific">Stachybotrys elegans</name>
    <dbReference type="NCBI Taxonomy" id="80388"/>
    <lineage>
        <taxon>Eukaryota</taxon>
        <taxon>Fungi</taxon>
        <taxon>Dikarya</taxon>
        <taxon>Ascomycota</taxon>
        <taxon>Pezizomycotina</taxon>
        <taxon>Sordariomycetes</taxon>
        <taxon>Hypocreomycetidae</taxon>
        <taxon>Hypocreales</taxon>
        <taxon>Stachybotryaceae</taxon>
        <taxon>Stachybotrys</taxon>
    </lineage>
</organism>
<evidence type="ECO:0000313" key="3">
    <source>
        <dbReference type="Proteomes" id="UP000813444"/>
    </source>
</evidence>
<evidence type="ECO:0000313" key="2">
    <source>
        <dbReference type="EMBL" id="KAH7303386.1"/>
    </source>
</evidence>
<dbReference type="AlphaFoldDB" id="A0A8K0SCY3"/>
<name>A0A8K0SCY3_9HYPO</name>
<reference evidence="2" key="1">
    <citation type="journal article" date="2021" name="Nat. Commun.">
        <title>Genetic determinants of endophytism in the Arabidopsis root mycobiome.</title>
        <authorList>
            <person name="Mesny F."/>
            <person name="Miyauchi S."/>
            <person name="Thiergart T."/>
            <person name="Pickel B."/>
            <person name="Atanasova L."/>
            <person name="Karlsson M."/>
            <person name="Huettel B."/>
            <person name="Barry K.W."/>
            <person name="Haridas S."/>
            <person name="Chen C."/>
            <person name="Bauer D."/>
            <person name="Andreopoulos W."/>
            <person name="Pangilinan J."/>
            <person name="LaButti K."/>
            <person name="Riley R."/>
            <person name="Lipzen A."/>
            <person name="Clum A."/>
            <person name="Drula E."/>
            <person name="Henrissat B."/>
            <person name="Kohler A."/>
            <person name="Grigoriev I.V."/>
            <person name="Martin F.M."/>
            <person name="Hacquard S."/>
        </authorList>
    </citation>
    <scope>NUCLEOTIDE SEQUENCE</scope>
    <source>
        <strain evidence="2">MPI-CAGE-CH-0235</strain>
    </source>
</reference>
<dbReference type="InterPro" id="IPR012942">
    <property type="entry name" value="SRR1-like"/>
</dbReference>
<accession>A0A8K0SCY3</accession>